<keyword evidence="2" id="KW-0378">Hydrolase</keyword>
<name>A0A1L5FB15_CLOKL</name>
<dbReference type="InterPro" id="IPR045175">
    <property type="entry name" value="M28_fam"/>
</dbReference>
<dbReference type="PANTHER" id="PTHR12147:SF26">
    <property type="entry name" value="PEPTIDASE M28 DOMAIN-CONTAINING PROTEIN"/>
    <property type="match status" value="1"/>
</dbReference>
<dbReference type="AlphaFoldDB" id="A0A1L5FB15"/>
<dbReference type="GO" id="GO:0008235">
    <property type="term" value="F:metalloexopeptidase activity"/>
    <property type="evidence" value="ECO:0007669"/>
    <property type="project" value="InterPro"/>
</dbReference>
<dbReference type="Pfam" id="PF04389">
    <property type="entry name" value="Peptidase_M28"/>
    <property type="match status" value="1"/>
</dbReference>
<dbReference type="InterPro" id="IPR007484">
    <property type="entry name" value="Peptidase_M28"/>
</dbReference>
<accession>A0A1L5FB15</accession>
<sequence>MGAIVAITLTFSSCSLISFNHNAIKVNESNKQLVQVQAPAKIPTTKEIVDTLASNEFEGRFIGSKGNEKAGQYISKIFKDMELKPLFGDTYYDGYLQEISKQYGDGQFESFEAYKENTRVSTVNNVIGVIKGKDSKKAVIVSAHFDHLGDVDGKIIRGALDNASGVSALIKIANTLQEKSTEKSFDEDIIFCAFNGEEEALAGSRAFVDEIKSKKLYDSIYNINIDSIGAKDGGNLALKNMSKVSNKLYDAVKTTLKNDNIGFADTRVKGAGDHLSFENAGISNVFFVQEGIEKLVHKPTDTPDILDYNQIDKIANSISNFIQENNGVVFND</sequence>
<reference evidence="2 3" key="1">
    <citation type="submission" date="2016-12" db="EMBL/GenBank/DDBJ databases">
        <title>Complete genome sequence of Clostridium kluyveri JZZ isolated from the pit mud of a Chinese flavor liquor-making factory.</title>
        <authorList>
            <person name="Wang Y."/>
        </authorList>
    </citation>
    <scope>NUCLEOTIDE SEQUENCE [LARGE SCALE GENOMIC DNA]</scope>
    <source>
        <strain evidence="2 3">JZZ</strain>
    </source>
</reference>
<dbReference type="GO" id="GO:0004177">
    <property type="term" value="F:aminopeptidase activity"/>
    <property type="evidence" value="ECO:0007669"/>
    <property type="project" value="UniProtKB-KW"/>
</dbReference>
<evidence type="ECO:0000313" key="2">
    <source>
        <dbReference type="EMBL" id="APM40163.1"/>
    </source>
</evidence>
<dbReference type="GO" id="GO:0006508">
    <property type="term" value="P:proteolysis"/>
    <property type="evidence" value="ECO:0007669"/>
    <property type="project" value="InterPro"/>
</dbReference>
<dbReference type="EMBL" id="CP018335">
    <property type="protein sequence ID" value="APM40163.1"/>
    <property type="molecule type" value="Genomic_DNA"/>
</dbReference>
<organism evidence="2 3">
    <name type="scientific">Clostridium kluyveri</name>
    <dbReference type="NCBI Taxonomy" id="1534"/>
    <lineage>
        <taxon>Bacteria</taxon>
        <taxon>Bacillati</taxon>
        <taxon>Bacillota</taxon>
        <taxon>Clostridia</taxon>
        <taxon>Eubacteriales</taxon>
        <taxon>Clostridiaceae</taxon>
        <taxon>Clostridium</taxon>
    </lineage>
</organism>
<dbReference type="Gene3D" id="3.40.630.10">
    <property type="entry name" value="Zn peptidases"/>
    <property type="match status" value="1"/>
</dbReference>
<evidence type="ECO:0000313" key="3">
    <source>
        <dbReference type="Proteomes" id="UP000184604"/>
    </source>
</evidence>
<gene>
    <name evidence="2" type="ORF">BS101_16135</name>
</gene>
<feature type="domain" description="Peptidase M28" evidence="1">
    <location>
        <begin position="125"/>
        <end position="321"/>
    </location>
</feature>
<keyword evidence="2" id="KW-0645">Protease</keyword>
<keyword evidence="2" id="KW-0031">Aminopeptidase</keyword>
<proteinExistence type="predicted"/>
<dbReference type="RefSeq" id="WP_073539769.1">
    <property type="nucleotide sequence ID" value="NZ_CP018335.1"/>
</dbReference>
<dbReference type="Proteomes" id="UP000184604">
    <property type="component" value="Chromosome"/>
</dbReference>
<protein>
    <submittedName>
        <fullName evidence="2">Aminopeptidase</fullName>
    </submittedName>
</protein>
<dbReference type="PANTHER" id="PTHR12147">
    <property type="entry name" value="METALLOPEPTIDASE M28 FAMILY MEMBER"/>
    <property type="match status" value="1"/>
</dbReference>
<dbReference type="OrthoDB" id="233977at2"/>
<evidence type="ECO:0000259" key="1">
    <source>
        <dbReference type="Pfam" id="PF04389"/>
    </source>
</evidence>
<dbReference type="SUPFAM" id="SSF53187">
    <property type="entry name" value="Zn-dependent exopeptidases"/>
    <property type="match status" value="1"/>
</dbReference>